<feature type="compositionally biased region" description="Low complexity" evidence="1">
    <location>
        <begin position="95"/>
        <end position="119"/>
    </location>
</feature>
<evidence type="ECO:0000313" key="3">
    <source>
        <dbReference type="Proteomes" id="UP000663843"/>
    </source>
</evidence>
<organism evidence="2 3">
    <name type="scientific">Rhizoctonia solani</name>
    <dbReference type="NCBI Taxonomy" id="456999"/>
    <lineage>
        <taxon>Eukaryota</taxon>
        <taxon>Fungi</taxon>
        <taxon>Dikarya</taxon>
        <taxon>Basidiomycota</taxon>
        <taxon>Agaricomycotina</taxon>
        <taxon>Agaricomycetes</taxon>
        <taxon>Cantharellales</taxon>
        <taxon>Ceratobasidiaceae</taxon>
        <taxon>Rhizoctonia</taxon>
    </lineage>
</organism>
<gene>
    <name evidence="2" type="ORF">RDB_LOCUS41003</name>
</gene>
<evidence type="ECO:0000313" key="2">
    <source>
        <dbReference type="EMBL" id="CAE6407372.1"/>
    </source>
</evidence>
<proteinExistence type="predicted"/>
<dbReference type="EMBL" id="CAJMWT010001528">
    <property type="protein sequence ID" value="CAE6407372.1"/>
    <property type="molecule type" value="Genomic_DNA"/>
</dbReference>
<evidence type="ECO:0000256" key="1">
    <source>
        <dbReference type="SAM" id="MobiDB-lite"/>
    </source>
</evidence>
<protein>
    <submittedName>
        <fullName evidence="2">Uncharacterized protein</fullName>
    </submittedName>
</protein>
<dbReference type="Proteomes" id="UP000663843">
    <property type="component" value="Unassembled WGS sequence"/>
</dbReference>
<name>A0A8H2WYK2_9AGAM</name>
<feature type="region of interest" description="Disordered" evidence="1">
    <location>
        <begin position="79"/>
        <end position="119"/>
    </location>
</feature>
<accession>A0A8H2WYK2</accession>
<dbReference type="AlphaFoldDB" id="A0A8H2WYK2"/>
<comment type="caution">
    <text evidence="2">The sequence shown here is derived from an EMBL/GenBank/DDBJ whole genome shotgun (WGS) entry which is preliminary data.</text>
</comment>
<reference evidence="2" key="1">
    <citation type="submission" date="2021-01" db="EMBL/GenBank/DDBJ databases">
        <authorList>
            <person name="Kaushik A."/>
        </authorList>
    </citation>
    <scope>NUCLEOTIDE SEQUENCE</scope>
    <source>
        <strain evidence="2">AG2-2IIIB</strain>
    </source>
</reference>
<sequence length="228" mass="23522">MACVRIGNRVVRWAGGVVLLGDAAGLAIIVLPAGAVLTEKFVPEGYEGVQSLERILAKTRVSVVTNVAFGDTCYRDSSGTPRCGSGGGDPNPDPTTRTTRTTVQKTSTSTSTRTTSQTSYTTLSYETTLGIVVTYTIVIGQTTTRTAGIAMPTSFSVVSITVPGLTNPTGISMPTALPTGIVSSLLNSNSSTSSRAPTFTAQASSGTINRFPSSISILVAGLCLLALY</sequence>